<keyword evidence="2" id="KW-1185">Reference proteome</keyword>
<accession>A0A8J8NU29</accession>
<comment type="caution">
    <text evidence="1">The sequence shown here is derived from an EMBL/GenBank/DDBJ whole genome shotgun (WGS) entry which is preliminary data.</text>
</comment>
<dbReference type="EMBL" id="RRYP01005892">
    <property type="protein sequence ID" value="TNV81642.1"/>
    <property type="molecule type" value="Genomic_DNA"/>
</dbReference>
<name>A0A8J8NU29_HALGN</name>
<sequence>MGEMLTIILIKFPNIESLSILESNQFTIMPEDIGGNHLEQVWQPKNIKSFYISNRGQNSLPLYKKFLGNVVATLKSLKICEDRLRSGRVFKTRRDKALSIESAPLLLEAIKNSKMIETIKIIGKNYPLLPAEIPLLGTFPNLRKLKLEFVHGPTLQKILKEQFNLSLANLQNLTLLQELPGLEEAIGGPHKSLKKLKYSKLVNSSQYKYVTLEETVKIVDGKLYGFQFSAPFELPKAFQGHCPNALLFDLKRKLKSFAIPV</sequence>
<evidence type="ECO:0000313" key="2">
    <source>
        <dbReference type="Proteomes" id="UP000785679"/>
    </source>
</evidence>
<proteinExistence type="predicted"/>
<protein>
    <submittedName>
        <fullName evidence="1">Uncharacterized protein</fullName>
    </submittedName>
</protein>
<evidence type="ECO:0000313" key="1">
    <source>
        <dbReference type="EMBL" id="TNV81642.1"/>
    </source>
</evidence>
<dbReference type="Proteomes" id="UP000785679">
    <property type="component" value="Unassembled WGS sequence"/>
</dbReference>
<organism evidence="1 2">
    <name type="scientific">Halteria grandinella</name>
    <dbReference type="NCBI Taxonomy" id="5974"/>
    <lineage>
        <taxon>Eukaryota</taxon>
        <taxon>Sar</taxon>
        <taxon>Alveolata</taxon>
        <taxon>Ciliophora</taxon>
        <taxon>Intramacronucleata</taxon>
        <taxon>Spirotrichea</taxon>
        <taxon>Stichotrichia</taxon>
        <taxon>Sporadotrichida</taxon>
        <taxon>Halteriidae</taxon>
        <taxon>Halteria</taxon>
    </lineage>
</organism>
<gene>
    <name evidence="1" type="ORF">FGO68_gene9328</name>
</gene>
<dbReference type="AlphaFoldDB" id="A0A8J8NU29"/>
<reference evidence="1" key="1">
    <citation type="submission" date="2019-06" db="EMBL/GenBank/DDBJ databases">
        <authorList>
            <person name="Zheng W."/>
        </authorList>
    </citation>
    <scope>NUCLEOTIDE SEQUENCE</scope>
    <source>
        <strain evidence="1">QDHG01</strain>
    </source>
</reference>